<dbReference type="Pfam" id="PF11553">
    <property type="entry name" value="DUF3231"/>
    <property type="match status" value="2"/>
</dbReference>
<gene>
    <name evidence="1" type="ORF">E6W99_13305</name>
</gene>
<dbReference type="Gene3D" id="1.20.1260.10">
    <property type="match status" value="2"/>
</dbReference>
<accession>A0A4S4BW84</accession>
<dbReference type="InterPro" id="IPR012347">
    <property type="entry name" value="Ferritin-like"/>
</dbReference>
<evidence type="ECO:0000313" key="1">
    <source>
        <dbReference type="EMBL" id="THF79320.1"/>
    </source>
</evidence>
<dbReference type="OrthoDB" id="1675670at2"/>
<sequence>MQDKKAIRLTAAEMSSLWSQYMNDTALICMLTQFLENLEDEEVRPVIELALKTSNDNLIFLKELFQKEHFPVPVGFTNEDVISKKHKLFSDTFVLMYLRQMSILGMTASSMALGFVTREDIFAFHKEVLQSSVKLKYLSRELMLKQGTYVRPPFISIPDKVDFIDSQQFLAGFIGKKRPLTSIEITHLFINIQTNMIGKTLIVGFSQIAQNKEVINYLVRGKQLAQKHIDLFSEILKKYDLPAPMSWDTAVTDNTIPIFSDKLIMFHVSAMIAAGVGNYGVAMGASPRRDIALKYATLIPEIALYAEDGANILIKHSWLEEPPQTDDRNELIKKK</sequence>
<name>A0A4S4BW84_9BACI</name>
<proteinExistence type="predicted"/>
<dbReference type="InterPro" id="IPR021617">
    <property type="entry name" value="DUF3231"/>
</dbReference>
<dbReference type="EMBL" id="SSNT01000009">
    <property type="protein sequence ID" value="THF79320.1"/>
    <property type="molecule type" value="Genomic_DNA"/>
</dbReference>
<comment type="caution">
    <text evidence="1">The sequence shown here is derived from an EMBL/GenBank/DDBJ whole genome shotgun (WGS) entry which is preliminary data.</text>
</comment>
<dbReference type="RefSeq" id="WP_136354634.1">
    <property type="nucleotide sequence ID" value="NZ_CP046266.1"/>
</dbReference>
<protein>
    <submittedName>
        <fullName evidence="1">DUF3231 family protein</fullName>
    </submittedName>
</protein>
<organism evidence="1 2">
    <name type="scientific">Metabacillus sediminilitoris</name>
    <dbReference type="NCBI Taxonomy" id="2567941"/>
    <lineage>
        <taxon>Bacteria</taxon>
        <taxon>Bacillati</taxon>
        <taxon>Bacillota</taxon>
        <taxon>Bacilli</taxon>
        <taxon>Bacillales</taxon>
        <taxon>Bacillaceae</taxon>
        <taxon>Metabacillus</taxon>
    </lineage>
</organism>
<dbReference type="Proteomes" id="UP000310334">
    <property type="component" value="Unassembled WGS sequence"/>
</dbReference>
<keyword evidence="2" id="KW-1185">Reference proteome</keyword>
<reference evidence="1 2" key="1">
    <citation type="submission" date="2019-04" db="EMBL/GenBank/DDBJ databases">
        <title>Bacillus sediminilitoris sp. nov., isolated from a tidal flat sediment on the East China Sea.</title>
        <authorList>
            <person name="Wei Y."/>
            <person name="Mao H."/>
            <person name="Fang J."/>
        </authorList>
    </citation>
    <scope>NUCLEOTIDE SEQUENCE [LARGE SCALE GENOMIC DNA]</scope>
    <source>
        <strain evidence="1 2">DSL-17</strain>
    </source>
</reference>
<dbReference type="AlphaFoldDB" id="A0A4S4BW84"/>
<evidence type="ECO:0000313" key="2">
    <source>
        <dbReference type="Proteomes" id="UP000310334"/>
    </source>
</evidence>